<dbReference type="AlphaFoldDB" id="A0A6B0GPN2"/>
<evidence type="ECO:0000256" key="3">
    <source>
        <dbReference type="SAM" id="MobiDB-lite"/>
    </source>
</evidence>
<feature type="region of interest" description="Disordered" evidence="3">
    <location>
        <begin position="1"/>
        <end position="29"/>
    </location>
</feature>
<keyword evidence="1" id="KW-0805">Transcription regulation</keyword>
<reference evidence="6 7" key="1">
    <citation type="submission" date="2019-12" db="EMBL/GenBank/DDBJ databases">
        <title>Halocatena pleomorpha gen. nov. sp. nov., an extremely halophilic archaeon of family Halobacteriaceae isolated from saltpan soil.</title>
        <authorList>
            <person name="Pal Y."/>
            <person name="Verma A."/>
            <person name="Krishnamurthi S."/>
            <person name="Kumar P."/>
        </authorList>
    </citation>
    <scope>NUCLEOTIDE SEQUENCE [LARGE SCALE GENOMIC DNA]</scope>
    <source>
        <strain evidence="6 7">JCM 16495</strain>
    </source>
</reference>
<dbReference type="EMBL" id="WSZK01000041">
    <property type="protein sequence ID" value="MWG36792.1"/>
    <property type="molecule type" value="Genomic_DNA"/>
</dbReference>
<keyword evidence="7" id="KW-1185">Reference proteome</keyword>
<evidence type="ECO:0000259" key="5">
    <source>
        <dbReference type="Pfam" id="PF15915"/>
    </source>
</evidence>
<accession>A0A6B0GPN2</accession>
<feature type="domain" description="Bacterioopsin transcriptional activator GAF and HTH associated" evidence="5">
    <location>
        <begin position="36"/>
        <end position="163"/>
    </location>
</feature>
<gene>
    <name evidence="6" type="ORF">GQS65_20275</name>
</gene>
<dbReference type="RefSeq" id="WP_158206443.1">
    <property type="nucleotide sequence ID" value="NZ_WSZK01000041.1"/>
</dbReference>
<dbReference type="PANTHER" id="PTHR34236:SF1">
    <property type="entry name" value="DIMETHYL SULFOXIDE REDUCTASE TRANSCRIPTIONAL ACTIVATOR"/>
    <property type="match status" value="1"/>
</dbReference>
<dbReference type="OrthoDB" id="51502at2157"/>
<evidence type="ECO:0000313" key="7">
    <source>
        <dbReference type="Proteomes" id="UP000451471"/>
    </source>
</evidence>
<dbReference type="Proteomes" id="UP000451471">
    <property type="component" value="Unassembled WGS sequence"/>
</dbReference>
<evidence type="ECO:0000259" key="4">
    <source>
        <dbReference type="Pfam" id="PF04967"/>
    </source>
</evidence>
<dbReference type="Pfam" id="PF04967">
    <property type="entry name" value="HTH_10"/>
    <property type="match status" value="1"/>
</dbReference>
<dbReference type="InterPro" id="IPR007050">
    <property type="entry name" value="HTH_bacterioopsin"/>
</dbReference>
<evidence type="ECO:0000256" key="1">
    <source>
        <dbReference type="ARBA" id="ARBA00023015"/>
    </source>
</evidence>
<dbReference type="InterPro" id="IPR031803">
    <property type="entry name" value="BAT_GAF/HTH-assoc"/>
</dbReference>
<sequence>MSPDTPGKRPHGTASLPTTREDVTDGRVHSDPTVAELRLRAAAFALAQTFDRRPTLNVRVEQVAASRPTRPFTSVWLSDTDVDAALDALADDPSVGVEAVVTRRQGSALCELAFPRRVSVVVDVVTSRAGTVLSATATGGAWSLRIRYPTREALSETVTALDRFGVDPTLSRVGCRSGSPVGDLTEKQRQTVATAFERGYFEIPRKVSLTELAADLDVTHQALSERLRRAEQALLRAEFGGACPEA</sequence>
<protein>
    <submittedName>
        <fullName evidence="6">Bacterio-opsin activator</fullName>
    </submittedName>
</protein>
<evidence type="ECO:0000313" key="6">
    <source>
        <dbReference type="EMBL" id="MWG36792.1"/>
    </source>
</evidence>
<keyword evidence="2" id="KW-0804">Transcription</keyword>
<dbReference type="Pfam" id="PF15915">
    <property type="entry name" value="BAT"/>
    <property type="match status" value="1"/>
</dbReference>
<comment type="caution">
    <text evidence="6">The sequence shown here is derived from an EMBL/GenBank/DDBJ whole genome shotgun (WGS) entry which is preliminary data.</text>
</comment>
<dbReference type="PANTHER" id="PTHR34236">
    <property type="entry name" value="DIMETHYL SULFOXIDE REDUCTASE TRANSCRIPTIONAL ACTIVATOR"/>
    <property type="match status" value="1"/>
</dbReference>
<feature type="domain" description="HTH bat-type" evidence="4">
    <location>
        <begin position="184"/>
        <end position="235"/>
    </location>
</feature>
<organism evidence="6 7">
    <name type="scientific">Halomarina oriensis</name>
    <dbReference type="NCBI Taxonomy" id="671145"/>
    <lineage>
        <taxon>Archaea</taxon>
        <taxon>Methanobacteriati</taxon>
        <taxon>Methanobacteriota</taxon>
        <taxon>Stenosarchaea group</taxon>
        <taxon>Halobacteria</taxon>
        <taxon>Halobacteriales</taxon>
        <taxon>Natronomonadaceae</taxon>
        <taxon>Halomarina</taxon>
    </lineage>
</organism>
<proteinExistence type="predicted"/>
<evidence type="ECO:0000256" key="2">
    <source>
        <dbReference type="ARBA" id="ARBA00023163"/>
    </source>
</evidence>
<name>A0A6B0GPN2_9EURY</name>
<feature type="compositionally biased region" description="Basic and acidic residues" evidence="3">
    <location>
        <begin position="19"/>
        <end position="29"/>
    </location>
</feature>